<protein>
    <submittedName>
        <fullName evidence="2">Uncharacterized protein</fullName>
    </submittedName>
</protein>
<dbReference type="AlphaFoldDB" id="A0A0D0BY44"/>
<proteinExistence type="predicted"/>
<evidence type="ECO:0000313" key="3">
    <source>
        <dbReference type="Proteomes" id="UP000053593"/>
    </source>
</evidence>
<keyword evidence="3" id="KW-1185">Reference proteome</keyword>
<reference evidence="2 3" key="1">
    <citation type="submission" date="2014-04" db="EMBL/GenBank/DDBJ databases">
        <title>Evolutionary Origins and Diversification of the Mycorrhizal Mutualists.</title>
        <authorList>
            <consortium name="DOE Joint Genome Institute"/>
            <consortium name="Mycorrhizal Genomics Consortium"/>
            <person name="Kohler A."/>
            <person name="Kuo A."/>
            <person name="Nagy L.G."/>
            <person name="Floudas D."/>
            <person name="Copeland A."/>
            <person name="Barry K.W."/>
            <person name="Cichocki N."/>
            <person name="Veneault-Fourrey C."/>
            <person name="LaButti K."/>
            <person name="Lindquist E.A."/>
            <person name="Lipzen A."/>
            <person name="Lundell T."/>
            <person name="Morin E."/>
            <person name="Murat C."/>
            <person name="Riley R."/>
            <person name="Ohm R."/>
            <person name="Sun H."/>
            <person name="Tunlid A."/>
            <person name="Henrissat B."/>
            <person name="Grigoriev I.V."/>
            <person name="Hibbett D.S."/>
            <person name="Martin F."/>
        </authorList>
    </citation>
    <scope>NUCLEOTIDE SEQUENCE [LARGE SCALE GENOMIC DNA]</scope>
    <source>
        <strain evidence="2 3">FD-317 M1</strain>
    </source>
</reference>
<feature type="compositionally biased region" description="Polar residues" evidence="1">
    <location>
        <begin position="44"/>
        <end position="62"/>
    </location>
</feature>
<organism evidence="2 3">
    <name type="scientific">Collybiopsis luxurians FD-317 M1</name>
    <dbReference type="NCBI Taxonomy" id="944289"/>
    <lineage>
        <taxon>Eukaryota</taxon>
        <taxon>Fungi</taxon>
        <taxon>Dikarya</taxon>
        <taxon>Basidiomycota</taxon>
        <taxon>Agaricomycotina</taxon>
        <taxon>Agaricomycetes</taxon>
        <taxon>Agaricomycetidae</taxon>
        <taxon>Agaricales</taxon>
        <taxon>Marasmiineae</taxon>
        <taxon>Omphalotaceae</taxon>
        <taxon>Collybiopsis</taxon>
        <taxon>Collybiopsis luxurians</taxon>
    </lineage>
</organism>
<dbReference type="EMBL" id="KN834813">
    <property type="protein sequence ID" value="KIK54759.1"/>
    <property type="molecule type" value="Genomic_DNA"/>
</dbReference>
<feature type="region of interest" description="Disordered" evidence="1">
    <location>
        <begin position="34"/>
        <end position="63"/>
    </location>
</feature>
<name>A0A0D0BY44_9AGAR</name>
<evidence type="ECO:0000313" key="2">
    <source>
        <dbReference type="EMBL" id="KIK54759.1"/>
    </source>
</evidence>
<sequence>MGDFQVPYAALWLIVVRTQTLELGRTRQVFHGNTYTGTDRKSKYQAQTPSFRQNRSDTCSTNKELKKKRKISISKHTYVVVRSIRISEDSSTVDKERHLVEHSIVGH</sequence>
<evidence type="ECO:0000256" key="1">
    <source>
        <dbReference type="SAM" id="MobiDB-lite"/>
    </source>
</evidence>
<gene>
    <name evidence="2" type="ORF">GYMLUDRAFT_893891</name>
</gene>
<dbReference type="HOGENOM" id="CLU_2210360_0_0_1"/>
<accession>A0A0D0BY44</accession>
<dbReference type="Proteomes" id="UP000053593">
    <property type="component" value="Unassembled WGS sequence"/>
</dbReference>